<feature type="transmembrane region" description="Helical" evidence="14">
    <location>
        <begin position="366"/>
        <end position="386"/>
    </location>
</feature>
<evidence type="ECO:0000256" key="5">
    <source>
        <dbReference type="ARBA" id="ARBA00022692"/>
    </source>
</evidence>
<feature type="signal peptide" evidence="15">
    <location>
        <begin position="1"/>
        <end position="19"/>
    </location>
</feature>
<keyword evidence="11" id="KW-0739">Sodium transport</keyword>
<dbReference type="PANTHER" id="PTHR42985">
    <property type="entry name" value="SODIUM-COUPLED MONOCARBOXYLATE TRANSPORTER"/>
    <property type="match status" value="1"/>
</dbReference>
<comment type="subcellular location">
    <subcellularLocation>
        <location evidence="1">Cell membrane</location>
        <topology evidence="1">Multi-pass membrane protein</topology>
    </subcellularLocation>
</comment>
<keyword evidence="3" id="KW-0813">Transport</keyword>
<dbReference type="PROSITE" id="PS50283">
    <property type="entry name" value="NA_SOLUT_SYMP_3"/>
    <property type="match status" value="1"/>
</dbReference>
<keyword evidence="10" id="KW-0325">Glycoprotein</keyword>
<keyword evidence="4" id="KW-1003">Cell membrane</keyword>
<feature type="transmembrane region" description="Helical" evidence="14">
    <location>
        <begin position="110"/>
        <end position="129"/>
    </location>
</feature>
<feature type="transmembrane region" description="Helical" evidence="14">
    <location>
        <begin position="277"/>
        <end position="301"/>
    </location>
</feature>
<feature type="transmembrane region" description="Helical" evidence="14">
    <location>
        <begin position="237"/>
        <end position="256"/>
    </location>
</feature>
<keyword evidence="6 14" id="KW-1133">Transmembrane helix</keyword>
<dbReference type="GO" id="GO:0098660">
    <property type="term" value="P:inorganic ion transmembrane transport"/>
    <property type="evidence" value="ECO:0007669"/>
    <property type="project" value="UniProtKB-ARBA"/>
</dbReference>
<evidence type="ECO:0000256" key="6">
    <source>
        <dbReference type="ARBA" id="ARBA00022989"/>
    </source>
</evidence>
<evidence type="ECO:0000256" key="7">
    <source>
        <dbReference type="ARBA" id="ARBA00023053"/>
    </source>
</evidence>
<evidence type="ECO:0000256" key="11">
    <source>
        <dbReference type="ARBA" id="ARBA00023201"/>
    </source>
</evidence>
<dbReference type="InterPro" id="IPR051163">
    <property type="entry name" value="Sodium:Solute_Symporter_SSF"/>
</dbReference>
<feature type="transmembrane region" description="Helical" evidence="14">
    <location>
        <begin position="35"/>
        <end position="57"/>
    </location>
</feature>
<evidence type="ECO:0000256" key="15">
    <source>
        <dbReference type="SAM" id="SignalP"/>
    </source>
</evidence>
<keyword evidence="9 14" id="KW-0472">Membrane</keyword>
<evidence type="ECO:0000256" key="9">
    <source>
        <dbReference type="ARBA" id="ARBA00023136"/>
    </source>
</evidence>
<evidence type="ECO:0000256" key="10">
    <source>
        <dbReference type="ARBA" id="ARBA00023180"/>
    </source>
</evidence>
<comment type="catalytic activity">
    <reaction evidence="12">
        <text>iodide(out) + 2 Na(+)(out) = iodide(in) + 2 Na(+)(in)</text>
        <dbReference type="Rhea" id="RHEA:71207"/>
        <dbReference type="ChEBI" id="CHEBI:16382"/>
        <dbReference type="ChEBI" id="CHEBI:29101"/>
    </reaction>
</comment>
<dbReference type="InterPro" id="IPR038377">
    <property type="entry name" value="Na/Glc_symporter_sf"/>
</dbReference>
<dbReference type="Gene3D" id="1.20.1730.10">
    <property type="entry name" value="Sodium/glucose cotransporter"/>
    <property type="match status" value="1"/>
</dbReference>
<dbReference type="GO" id="GO:0015075">
    <property type="term" value="F:monoatomic ion transmembrane transporter activity"/>
    <property type="evidence" value="ECO:0007669"/>
    <property type="project" value="UniProtKB-ARBA"/>
</dbReference>
<keyword evidence="5 14" id="KW-0812">Transmembrane</keyword>
<feature type="chain" id="PRO_5042155625" evidence="15">
    <location>
        <begin position="20"/>
        <end position="561"/>
    </location>
</feature>
<feature type="transmembrane region" description="Helical" evidence="14">
    <location>
        <begin position="136"/>
        <end position="155"/>
    </location>
</feature>
<evidence type="ECO:0000256" key="3">
    <source>
        <dbReference type="ARBA" id="ARBA00022448"/>
    </source>
</evidence>
<organism evidence="16 17">
    <name type="scientific">Biomphalaria pfeifferi</name>
    <name type="common">Bloodfluke planorb</name>
    <name type="synonym">Freshwater snail</name>
    <dbReference type="NCBI Taxonomy" id="112525"/>
    <lineage>
        <taxon>Eukaryota</taxon>
        <taxon>Metazoa</taxon>
        <taxon>Spiralia</taxon>
        <taxon>Lophotrochozoa</taxon>
        <taxon>Mollusca</taxon>
        <taxon>Gastropoda</taxon>
        <taxon>Heterobranchia</taxon>
        <taxon>Euthyneura</taxon>
        <taxon>Panpulmonata</taxon>
        <taxon>Hygrophila</taxon>
        <taxon>Lymnaeoidea</taxon>
        <taxon>Planorbidae</taxon>
        <taxon>Biomphalaria</taxon>
    </lineage>
</organism>
<keyword evidence="8" id="KW-0406">Ion transport</keyword>
<keyword evidence="7" id="KW-0915">Sodium</keyword>
<feature type="transmembrane region" description="Helical" evidence="14">
    <location>
        <begin position="77"/>
        <end position="98"/>
    </location>
</feature>
<dbReference type="GO" id="GO:0015293">
    <property type="term" value="F:symporter activity"/>
    <property type="evidence" value="ECO:0007669"/>
    <property type="project" value="TreeGrafter"/>
</dbReference>
<dbReference type="AlphaFoldDB" id="A0AAD8BKV5"/>
<evidence type="ECO:0000256" key="8">
    <source>
        <dbReference type="ARBA" id="ARBA00023065"/>
    </source>
</evidence>
<dbReference type="GO" id="GO:0005886">
    <property type="term" value="C:plasma membrane"/>
    <property type="evidence" value="ECO:0007669"/>
    <property type="project" value="UniProtKB-SubCell"/>
</dbReference>
<proteinExistence type="inferred from homology"/>
<evidence type="ECO:0000313" key="16">
    <source>
        <dbReference type="EMBL" id="KAK0056517.1"/>
    </source>
</evidence>
<evidence type="ECO:0000256" key="13">
    <source>
        <dbReference type="RuleBase" id="RU362091"/>
    </source>
</evidence>
<evidence type="ECO:0000256" key="14">
    <source>
        <dbReference type="SAM" id="Phobius"/>
    </source>
</evidence>
<reference evidence="16" key="2">
    <citation type="submission" date="2023-04" db="EMBL/GenBank/DDBJ databases">
        <authorList>
            <person name="Bu L."/>
            <person name="Lu L."/>
            <person name="Laidemitt M.R."/>
            <person name="Zhang S.M."/>
            <person name="Mutuku M."/>
            <person name="Mkoji G."/>
            <person name="Steinauer M."/>
            <person name="Loker E.S."/>
        </authorList>
    </citation>
    <scope>NUCLEOTIDE SEQUENCE</scope>
    <source>
        <strain evidence="16">KasaAsao</strain>
        <tissue evidence="16">Whole Snail</tissue>
    </source>
</reference>
<evidence type="ECO:0000256" key="4">
    <source>
        <dbReference type="ARBA" id="ARBA00022475"/>
    </source>
</evidence>
<dbReference type="NCBIfam" id="TIGR00813">
    <property type="entry name" value="sss"/>
    <property type="match status" value="1"/>
</dbReference>
<feature type="transmembrane region" description="Helical" evidence="14">
    <location>
        <begin position="392"/>
        <end position="410"/>
    </location>
</feature>
<dbReference type="InterPro" id="IPR018212">
    <property type="entry name" value="Na/solute_symporter_CS"/>
</dbReference>
<keyword evidence="17" id="KW-1185">Reference proteome</keyword>
<accession>A0AAD8BKV5</accession>
<sequence length="561" mass="60354">MGALPVALSLFATFHSAISLLGTPAEVYTYGTMIVYSTIVPSLSFLFMIVTSVPLFYPLKLTSVNEYLERRYNSKFVRILGTFLGIISSVSYMTISLLSPGLALQTVAGLPLWLSIVVIGLIGTFYTTIGGLKSVIWTDVFQTFIIFGGIIVILVKGSYDSGGIENVMKVAADNSRMIFDDIRIDPRVRHTVWDQSIGGFVYWASLGFSQSTVQRISSVKSPQQANGVFFLSVPLAFLYKTVLILSGLVLVAYFFVTECDPLAAGYVTNANQLMPYFVMLTLGFLPGLPGIYIATIFSGALSTLSSGLNSLAANTVEDFLSHCLTKKSEATVTFITKIIVSIYGLGIIGLAYLLREFSGPVTQLTYSAISAASAPLTGLFFFGAAFPQAEVVGGLFGISVGLAVNIWLTLGSFMYGSRAPRLPLGTTVGCSSANTTSAWAVARNVSSAVTSPSTGLTGIMRSTTKTITYFRTDKEFSLYDLSYSWSPVIGVTVTVIAGLFGSVIYRTLSKSPVTSDPALLFPWAKRLWCIKDIALDSPKETNVTKGDQELAVITSLKSYSS</sequence>
<comment type="similarity">
    <text evidence="2 13">Belongs to the sodium:solute symporter (SSF) (TC 2.A.21) family.</text>
</comment>
<dbReference type="InterPro" id="IPR001734">
    <property type="entry name" value="Na/solute_symporter"/>
</dbReference>
<dbReference type="EMBL" id="JASAOG010000061">
    <property type="protein sequence ID" value="KAK0056517.1"/>
    <property type="molecule type" value="Genomic_DNA"/>
</dbReference>
<dbReference type="Proteomes" id="UP001233172">
    <property type="component" value="Unassembled WGS sequence"/>
</dbReference>
<dbReference type="GO" id="GO:0006814">
    <property type="term" value="P:sodium ion transport"/>
    <property type="evidence" value="ECO:0007669"/>
    <property type="project" value="UniProtKB-KW"/>
</dbReference>
<dbReference type="PANTHER" id="PTHR42985:SF40">
    <property type="entry name" value="LD47995P-RELATED"/>
    <property type="match status" value="1"/>
</dbReference>
<keyword evidence="15" id="KW-0732">Signal</keyword>
<comment type="caution">
    <text evidence="16">The sequence shown here is derived from an EMBL/GenBank/DDBJ whole genome shotgun (WGS) entry which is preliminary data.</text>
</comment>
<protein>
    <submittedName>
        <fullName evidence="16">Sodium-dependent multivitamin transporter</fullName>
    </submittedName>
</protein>
<dbReference type="PROSITE" id="PS00456">
    <property type="entry name" value="NA_SOLUT_SYMP_1"/>
    <property type="match status" value="1"/>
</dbReference>
<evidence type="ECO:0000256" key="12">
    <source>
        <dbReference type="ARBA" id="ARBA00036099"/>
    </source>
</evidence>
<gene>
    <name evidence="16" type="ORF">Bpfe_014013</name>
</gene>
<feature type="transmembrane region" description="Helical" evidence="14">
    <location>
        <begin position="485"/>
        <end position="505"/>
    </location>
</feature>
<reference evidence="16" key="1">
    <citation type="journal article" date="2023" name="PLoS Negl. Trop. Dis.">
        <title>A genome sequence for Biomphalaria pfeifferi, the major vector snail for the human-infecting parasite Schistosoma mansoni.</title>
        <authorList>
            <person name="Bu L."/>
            <person name="Lu L."/>
            <person name="Laidemitt M.R."/>
            <person name="Zhang S.M."/>
            <person name="Mutuku M."/>
            <person name="Mkoji G."/>
            <person name="Steinauer M."/>
            <person name="Loker E.S."/>
        </authorList>
    </citation>
    <scope>NUCLEOTIDE SEQUENCE</scope>
    <source>
        <strain evidence="16">KasaAsao</strain>
    </source>
</reference>
<evidence type="ECO:0000256" key="2">
    <source>
        <dbReference type="ARBA" id="ARBA00006434"/>
    </source>
</evidence>
<dbReference type="Pfam" id="PF00474">
    <property type="entry name" value="SSF"/>
    <property type="match status" value="1"/>
</dbReference>
<evidence type="ECO:0000256" key="1">
    <source>
        <dbReference type="ARBA" id="ARBA00004651"/>
    </source>
</evidence>
<evidence type="ECO:0000313" key="17">
    <source>
        <dbReference type="Proteomes" id="UP001233172"/>
    </source>
</evidence>
<feature type="transmembrane region" description="Helical" evidence="14">
    <location>
        <begin position="334"/>
        <end position="354"/>
    </location>
</feature>
<name>A0AAD8BKV5_BIOPF</name>